<feature type="active site" description="Proton donor" evidence="1">
    <location>
        <position position="179"/>
    </location>
</feature>
<accession>A0A4Q0SVZ7</accession>
<reference evidence="2 3" key="1">
    <citation type="submission" date="2018-11" db="EMBL/GenBank/DDBJ databases">
        <authorList>
            <person name="Mardanov A.V."/>
            <person name="Ravin N.V."/>
            <person name="Dedysh S.N."/>
        </authorList>
    </citation>
    <scope>NUCLEOTIDE SEQUENCE [LARGE SCALE GENOMIC DNA]</scope>
    <source>
        <strain evidence="2 3">AF10</strain>
    </source>
</reference>
<evidence type="ECO:0000313" key="2">
    <source>
        <dbReference type="EMBL" id="RXH54967.1"/>
    </source>
</evidence>
<comment type="function">
    <text evidence="1">Catalyzes the epimerization of D-tagaturonate (D-TagA) to D-fructuronate (D-FruA).</text>
</comment>
<dbReference type="HAMAP" id="MF_02243">
    <property type="entry name" value="UxaE"/>
    <property type="match status" value="1"/>
</dbReference>
<comment type="catalytic activity">
    <reaction evidence="1">
        <text>keto-D-tagaturonate = keto-D-fructuronate</text>
        <dbReference type="Rhea" id="RHEA:51656"/>
        <dbReference type="ChEBI" id="CHEBI:17886"/>
        <dbReference type="ChEBI" id="CHEBI:59881"/>
        <dbReference type="EC" id="5.1.2.7"/>
    </reaction>
</comment>
<evidence type="ECO:0000313" key="3">
    <source>
        <dbReference type="Proteomes" id="UP000289437"/>
    </source>
</evidence>
<dbReference type="InterPro" id="IPR032586">
    <property type="entry name" value="UxaE"/>
</dbReference>
<organism evidence="2 3">
    <name type="scientific">Granulicella sibirica</name>
    <dbReference type="NCBI Taxonomy" id="2479048"/>
    <lineage>
        <taxon>Bacteria</taxon>
        <taxon>Pseudomonadati</taxon>
        <taxon>Acidobacteriota</taxon>
        <taxon>Terriglobia</taxon>
        <taxon>Terriglobales</taxon>
        <taxon>Acidobacteriaceae</taxon>
        <taxon>Granulicella</taxon>
    </lineage>
</organism>
<keyword evidence="3" id="KW-1185">Reference proteome</keyword>
<keyword evidence="1" id="KW-0479">Metal-binding</keyword>
<dbReference type="AlphaFoldDB" id="A0A4Q0SVZ7"/>
<gene>
    <name evidence="1" type="primary">uxaE</name>
    <name evidence="2" type="ORF">GRAN_4071</name>
</gene>
<comment type="cofactor">
    <cofactor evidence="1">
        <name>a divalent metal cation</name>
        <dbReference type="ChEBI" id="CHEBI:60240"/>
    </cofactor>
</comment>
<protein>
    <recommendedName>
        <fullName evidence="1">Tagaturonate/fructuronate epimerase</fullName>
        <shortName evidence="1">D-TagA/D-FruA epimerase</shortName>
        <ecNumber evidence="1">5.1.2.7</ecNumber>
    </recommendedName>
</protein>
<keyword evidence="1" id="KW-0413">Isomerase</keyword>
<feature type="binding site" evidence="1">
    <location>
        <position position="221"/>
    </location>
    <ligand>
        <name>a divalent metal cation</name>
        <dbReference type="ChEBI" id="CHEBI:60240"/>
    </ligand>
</feature>
<dbReference type="EMBL" id="RDSM01000003">
    <property type="protein sequence ID" value="RXH54967.1"/>
    <property type="molecule type" value="Genomic_DNA"/>
</dbReference>
<dbReference type="Proteomes" id="UP000289437">
    <property type="component" value="Unassembled WGS sequence"/>
</dbReference>
<dbReference type="GO" id="GO:0046872">
    <property type="term" value="F:metal ion binding"/>
    <property type="evidence" value="ECO:0007669"/>
    <property type="project" value="UniProtKB-UniRule"/>
</dbReference>
<dbReference type="RefSeq" id="WP_128914667.1">
    <property type="nucleotide sequence ID" value="NZ_RDSM01000003.1"/>
</dbReference>
<dbReference type="OrthoDB" id="9797992at2"/>
<sequence length="420" mass="46372">MSDALQLPKFSVGVGDRFAHQAKAQLAACILAQDAGVEVVPVWNKSNREHTIIGSEPKDTRIAADEAVKELGWTKPYFLDADHINLKTVERFMEPCDFFTLDVADKIGEAADVEEVTAFVHRHRELVGEVIIPGIDEPFKTDMEFVRCVANKFLAAVQDAGRIYRHLLEFKGAGRFVPEVSMDETDYPQTPVELLIILAAIADEKIPIQTIAPKFTGRFNKGVDYVGDVAQFTKEFEEDLAAIAYAIKQYGLPANLKLSVHSGSDKFSIYKAIHDGVKKFGAGVHLKTAGTTWLEELIGLAEAGGSGLEIAKEVYSEAFAHADELCAPYASVINIDSAALPKPDEVNGWTSEQFTSALRHDQSNKAYNQSFRQLLHVGFKVAAKMGDRYLTALEQNEESVARNVTTNLFERHIKPVFLGL</sequence>
<evidence type="ECO:0000256" key="1">
    <source>
        <dbReference type="HAMAP-Rule" id="MF_02243"/>
    </source>
</evidence>
<comment type="similarity">
    <text evidence="1">Belongs to the UxaE family.</text>
</comment>
<name>A0A4Q0SVZ7_9BACT</name>
<feature type="active site" description="Proton acceptor" evidence="1">
    <location>
        <position position="82"/>
    </location>
</feature>
<dbReference type="GO" id="GO:0016856">
    <property type="term" value="F:racemase and epimerase activity, acting on hydroxy acids and derivatives"/>
    <property type="evidence" value="ECO:0007669"/>
    <property type="project" value="UniProtKB-UniRule"/>
</dbReference>
<dbReference type="EC" id="5.1.2.7" evidence="1"/>
<feature type="binding site" evidence="1">
    <location>
        <position position="83"/>
    </location>
    <ligand>
        <name>a divalent metal cation</name>
        <dbReference type="ChEBI" id="CHEBI:60240"/>
    </ligand>
</feature>
<reference evidence="3" key="2">
    <citation type="submission" date="2019-02" db="EMBL/GenBank/DDBJ databases">
        <title>Granulicella sibirica sp. nov., a psychrotolerant acidobacterium isolated from an organic soil layer in forested tundra, West Siberia.</title>
        <authorList>
            <person name="Oshkin I.Y."/>
            <person name="Kulichevskaya I.S."/>
            <person name="Rijpstra W.I.C."/>
            <person name="Sinninghe Damste J.S."/>
            <person name="Rakitin A.L."/>
            <person name="Ravin N.V."/>
            <person name="Dedysh S.N."/>
        </authorList>
    </citation>
    <scope>NUCLEOTIDE SEQUENCE [LARGE SCALE GENOMIC DNA]</scope>
    <source>
        <strain evidence="3">AF10</strain>
    </source>
</reference>
<comment type="caution">
    <text evidence="2">The sequence shown here is derived from an EMBL/GenBank/DDBJ whole genome shotgun (WGS) entry which is preliminary data.</text>
</comment>
<dbReference type="Pfam" id="PF16257">
    <property type="entry name" value="UxaE"/>
    <property type="match status" value="1"/>
</dbReference>
<feature type="binding site" evidence="1">
    <location>
        <position position="261"/>
    </location>
    <ligand>
        <name>a divalent metal cation</name>
        <dbReference type="ChEBI" id="CHEBI:60240"/>
    </ligand>
</feature>
<proteinExistence type="inferred from homology"/>